<name>A0A7L4YTI2_9ACTN</name>
<dbReference type="Gene3D" id="1.10.287.90">
    <property type="match status" value="1"/>
</dbReference>
<feature type="transmembrane region" description="Helical" evidence="9">
    <location>
        <begin position="34"/>
        <end position="58"/>
    </location>
</feature>
<dbReference type="GO" id="GO:0042773">
    <property type="term" value="P:ATP synthesis coupled electron transport"/>
    <property type="evidence" value="ECO:0007669"/>
    <property type="project" value="TreeGrafter"/>
</dbReference>
<proteinExistence type="inferred from homology"/>
<keyword evidence="6 9" id="KW-1133">Transmembrane helix</keyword>
<dbReference type="Proteomes" id="UP000463857">
    <property type="component" value="Chromosome"/>
</dbReference>
<evidence type="ECO:0000256" key="3">
    <source>
        <dbReference type="ARBA" id="ARBA00022448"/>
    </source>
</evidence>
<keyword evidence="12" id="KW-1185">Reference proteome</keyword>
<dbReference type="PANTHER" id="PTHR22888:SF9">
    <property type="entry name" value="CYTOCHROME C OXIDASE SUBUNIT 2"/>
    <property type="match status" value="1"/>
</dbReference>
<dbReference type="PROSITE" id="PS50857">
    <property type="entry name" value="COX2_CUA"/>
    <property type="match status" value="1"/>
</dbReference>
<dbReference type="InterPro" id="IPR008972">
    <property type="entry name" value="Cupredoxin"/>
</dbReference>
<evidence type="ECO:0000256" key="8">
    <source>
        <dbReference type="SAM" id="MobiDB-lite"/>
    </source>
</evidence>
<evidence type="ECO:0000313" key="11">
    <source>
        <dbReference type="EMBL" id="QHC02234.1"/>
    </source>
</evidence>
<keyword evidence="4 9" id="KW-0812">Transmembrane</keyword>
<dbReference type="SUPFAM" id="SSF81464">
    <property type="entry name" value="Cytochrome c oxidase subunit II-like, transmembrane region"/>
    <property type="match status" value="1"/>
</dbReference>
<dbReference type="InParanoid" id="A0A7L4YTI2"/>
<dbReference type="GO" id="GO:0004129">
    <property type="term" value="F:cytochrome-c oxidase activity"/>
    <property type="evidence" value="ECO:0007669"/>
    <property type="project" value="InterPro"/>
</dbReference>
<dbReference type="GO" id="GO:0005507">
    <property type="term" value="F:copper ion binding"/>
    <property type="evidence" value="ECO:0007669"/>
    <property type="project" value="InterPro"/>
</dbReference>
<dbReference type="SUPFAM" id="SSF49503">
    <property type="entry name" value="Cupredoxins"/>
    <property type="match status" value="1"/>
</dbReference>
<dbReference type="FunCoup" id="A0A7L4YTI2">
    <property type="interactions" value="52"/>
</dbReference>
<gene>
    <name evidence="11" type="ORF">EK0264_02140</name>
</gene>
<dbReference type="GO" id="GO:0016020">
    <property type="term" value="C:membrane"/>
    <property type="evidence" value="ECO:0007669"/>
    <property type="project" value="UniProtKB-SubCell"/>
</dbReference>
<evidence type="ECO:0000256" key="5">
    <source>
        <dbReference type="ARBA" id="ARBA00022982"/>
    </source>
</evidence>
<evidence type="ECO:0000259" key="10">
    <source>
        <dbReference type="PROSITE" id="PS50857"/>
    </source>
</evidence>
<feature type="compositionally biased region" description="Polar residues" evidence="8">
    <location>
        <begin position="275"/>
        <end position="290"/>
    </location>
</feature>
<evidence type="ECO:0000256" key="6">
    <source>
        <dbReference type="ARBA" id="ARBA00022989"/>
    </source>
</evidence>
<evidence type="ECO:0000256" key="1">
    <source>
        <dbReference type="ARBA" id="ARBA00004141"/>
    </source>
</evidence>
<comment type="similarity">
    <text evidence="2">Belongs to the cytochrome c oxidase subunit 2 family.</text>
</comment>
<accession>A0A7L4YTI2</accession>
<evidence type="ECO:0000313" key="12">
    <source>
        <dbReference type="Proteomes" id="UP000463857"/>
    </source>
</evidence>
<organism evidence="11 12">
    <name type="scientific">Epidermidibacterium keratini</name>
    <dbReference type="NCBI Taxonomy" id="1891644"/>
    <lineage>
        <taxon>Bacteria</taxon>
        <taxon>Bacillati</taxon>
        <taxon>Actinomycetota</taxon>
        <taxon>Actinomycetes</taxon>
        <taxon>Sporichthyales</taxon>
        <taxon>Sporichthyaceae</taxon>
        <taxon>Epidermidibacterium</taxon>
    </lineage>
</organism>
<feature type="domain" description="Cytochrome oxidase subunit II copper A binding" evidence="10">
    <location>
        <begin position="113"/>
        <end position="255"/>
    </location>
</feature>
<dbReference type="InterPro" id="IPR036257">
    <property type="entry name" value="Cyt_c_oxidase_su2_TM_sf"/>
</dbReference>
<dbReference type="Pfam" id="PF00116">
    <property type="entry name" value="COX2"/>
    <property type="match status" value="1"/>
</dbReference>
<reference evidence="11 12" key="1">
    <citation type="journal article" date="2018" name="Int. J. Syst. Evol. Microbiol.">
        <title>Epidermidibacterium keratini gen. nov., sp. nov., a member of the family Sporichthyaceae, isolated from keratin epidermis.</title>
        <authorList>
            <person name="Lee D.G."/>
            <person name="Trujillo M.E."/>
            <person name="Kang S."/>
            <person name="Nam J.J."/>
            <person name="Kim Y.J."/>
        </authorList>
    </citation>
    <scope>NUCLEOTIDE SEQUENCE [LARGE SCALE GENOMIC DNA]</scope>
    <source>
        <strain evidence="11 12">EPI-7</strain>
    </source>
</reference>
<evidence type="ECO:0000256" key="4">
    <source>
        <dbReference type="ARBA" id="ARBA00022692"/>
    </source>
</evidence>
<sequence>MLALAGCSRAELEDNLRFGWPTGITDEAEKMRILWSWSCVAALAVGVLVWGLTFWASAFHRKKKDTPNDELPRQTAYNLPLELTYTAFPFVAIAILFYYTMVVQNDVITLDKKVDHEVEVTAFKWNWQFAYEGTEVAGSNDQMVETIGTTEEIPVLVLPSGSAVQFTLKSADVVHSFWVPEFLYKLDVIPHGVNEDGTLKGPGAQGTNQFIVNIKDGTEGAYVGRCAELCGVYHAQMNFELRVVSPDQYEDYLTARESGQSNADALASIGEEPLATSTSPFDPSRTSNNS</sequence>
<feature type="transmembrane region" description="Helical" evidence="9">
    <location>
        <begin position="79"/>
        <end position="99"/>
    </location>
</feature>
<evidence type="ECO:0000256" key="9">
    <source>
        <dbReference type="SAM" id="Phobius"/>
    </source>
</evidence>
<dbReference type="PANTHER" id="PTHR22888">
    <property type="entry name" value="CYTOCHROME C OXIDASE, SUBUNIT II"/>
    <property type="match status" value="1"/>
</dbReference>
<dbReference type="OrthoDB" id="9781261at2"/>
<dbReference type="InterPro" id="IPR002429">
    <property type="entry name" value="CcO_II-like_C"/>
</dbReference>
<evidence type="ECO:0000256" key="7">
    <source>
        <dbReference type="ARBA" id="ARBA00023136"/>
    </source>
</evidence>
<dbReference type="KEGG" id="eke:EK0264_02140"/>
<keyword evidence="7 9" id="KW-0472">Membrane</keyword>
<dbReference type="InterPro" id="IPR045187">
    <property type="entry name" value="CcO_II"/>
</dbReference>
<evidence type="ECO:0000256" key="2">
    <source>
        <dbReference type="ARBA" id="ARBA00007866"/>
    </source>
</evidence>
<dbReference type="AlphaFoldDB" id="A0A7L4YTI2"/>
<feature type="region of interest" description="Disordered" evidence="8">
    <location>
        <begin position="262"/>
        <end position="290"/>
    </location>
</feature>
<dbReference type="RefSeq" id="WP_159547358.1">
    <property type="nucleotide sequence ID" value="NZ_CP047156.1"/>
</dbReference>
<dbReference type="Gene3D" id="2.60.40.420">
    <property type="entry name" value="Cupredoxins - blue copper proteins"/>
    <property type="match status" value="1"/>
</dbReference>
<protein>
    <submittedName>
        <fullName evidence="11">Cytochrome c oxidase subunit II</fullName>
    </submittedName>
</protein>
<keyword evidence="5" id="KW-0249">Electron transport</keyword>
<dbReference type="EMBL" id="CP047156">
    <property type="protein sequence ID" value="QHC02234.1"/>
    <property type="molecule type" value="Genomic_DNA"/>
</dbReference>
<keyword evidence="3" id="KW-0813">Transport</keyword>
<comment type="subcellular location">
    <subcellularLocation>
        <location evidence="1">Membrane</location>
        <topology evidence="1">Multi-pass membrane protein</topology>
    </subcellularLocation>
</comment>